<dbReference type="NCBIfam" id="TIGR01410">
    <property type="entry name" value="tatB"/>
    <property type="match status" value="1"/>
</dbReference>
<proteinExistence type="inferred from homology"/>
<accession>A0A809SCW5</accession>
<evidence type="ECO:0000256" key="3">
    <source>
        <dbReference type="ARBA" id="ARBA00022475"/>
    </source>
</evidence>
<reference evidence="12" key="1">
    <citation type="submission" date="2019-11" db="EMBL/GenBank/DDBJ databases">
        <title>Isolation and characterization of a novel species in the genus Sulfuriferula.</title>
        <authorList>
            <person name="Mochizuki J."/>
            <person name="Kojima H."/>
            <person name="Fukui M."/>
        </authorList>
    </citation>
    <scope>NUCLEOTIDE SEQUENCE [LARGE SCALE GENOMIC DNA]</scope>
    <source>
        <strain evidence="12">SGTM</strain>
    </source>
</reference>
<keyword evidence="8 10" id="KW-0811">Translocation</keyword>
<evidence type="ECO:0000256" key="8">
    <source>
        <dbReference type="ARBA" id="ARBA00023010"/>
    </source>
</evidence>
<dbReference type="Proteomes" id="UP000463939">
    <property type="component" value="Chromosome"/>
</dbReference>
<evidence type="ECO:0000256" key="5">
    <source>
        <dbReference type="ARBA" id="ARBA00022692"/>
    </source>
</evidence>
<keyword evidence="3 10" id="KW-1003">Cell membrane</keyword>
<comment type="function">
    <text evidence="10">Part of the twin-arginine translocation (Tat) system that transports large folded proteins containing a characteristic twin-arginine motif in their signal peptide across membranes. Together with TatC, TatB is part of a receptor directly interacting with Tat signal peptides. TatB may form an oligomeric binding site that transiently accommodates folded Tat precursor proteins before their translocation.</text>
</comment>
<comment type="subunit">
    <text evidence="10">The Tat system comprises two distinct complexes: a TatABC complex, containing multiple copies of TatA, TatB and TatC subunits, and a separate TatA complex, containing only TatA subunits. Substrates initially bind to the TatABC complex, which probably triggers association of the separate TatA complex to form the active translocon.</text>
</comment>
<keyword evidence="9 10" id="KW-0472">Membrane</keyword>
<organism evidence="11 12">
    <name type="scientific">Sulfuriferula nivalis</name>
    <dbReference type="NCBI Taxonomy" id="2675298"/>
    <lineage>
        <taxon>Bacteria</taxon>
        <taxon>Pseudomonadati</taxon>
        <taxon>Pseudomonadota</taxon>
        <taxon>Betaproteobacteria</taxon>
        <taxon>Nitrosomonadales</taxon>
        <taxon>Sulfuricellaceae</taxon>
        <taxon>Sulfuriferula</taxon>
    </lineage>
</organism>
<dbReference type="PANTHER" id="PTHR33162">
    <property type="entry name" value="SEC-INDEPENDENT PROTEIN TRANSLOCASE PROTEIN TATA, CHLOROPLASTIC"/>
    <property type="match status" value="1"/>
</dbReference>
<dbReference type="InterPro" id="IPR018448">
    <property type="entry name" value="TatB"/>
</dbReference>
<comment type="subcellular location">
    <subcellularLocation>
        <location evidence="10">Cell membrane</location>
        <topology evidence="10">Single-pass membrane protein</topology>
    </subcellularLocation>
    <subcellularLocation>
        <location evidence="1">Membrane</location>
        <topology evidence="1">Single-pass membrane protein</topology>
    </subcellularLocation>
</comment>
<dbReference type="Pfam" id="PF02416">
    <property type="entry name" value="TatA_B_E"/>
    <property type="match status" value="1"/>
</dbReference>
<evidence type="ECO:0000256" key="4">
    <source>
        <dbReference type="ARBA" id="ARBA00022519"/>
    </source>
</evidence>
<dbReference type="AlphaFoldDB" id="A0A809SCW5"/>
<evidence type="ECO:0000256" key="6">
    <source>
        <dbReference type="ARBA" id="ARBA00022927"/>
    </source>
</evidence>
<evidence type="ECO:0000256" key="7">
    <source>
        <dbReference type="ARBA" id="ARBA00022989"/>
    </source>
</evidence>
<keyword evidence="7 10" id="KW-1133">Transmembrane helix</keyword>
<keyword evidence="4" id="KW-0997">Cell inner membrane</keyword>
<evidence type="ECO:0000256" key="1">
    <source>
        <dbReference type="ARBA" id="ARBA00004167"/>
    </source>
</evidence>
<sequence>MFDIGFSEIVLIGVVALVVIGPERLPKVARTAGLLIGRMQRYMASVKADISQEIQLDELKRSGEAFKQSLSDTEQHISHEIHDTTQAITADYSHHETPVAETDTPAEIVPEQIQGELALDIPADTNTTTHKTHDHA</sequence>
<keyword evidence="6 10" id="KW-0653">Protein transport</keyword>
<dbReference type="RefSeq" id="WP_162084118.1">
    <property type="nucleotide sequence ID" value="NZ_AP021881.1"/>
</dbReference>
<protein>
    <recommendedName>
        <fullName evidence="10">Sec-independent protein translocase protein TatB</fullName>
    </recommendedName>
</protein>
<dbReference type="KEGG" id="sniv:SFSGTM_08650"/>
<dbReference type="PANTHER" id="PTHR33162:SF1">
    <property type="entry name" value="SEC-INDEPENDENT PROTEIN TRANSLOCASE PROTEIN TATA, CHLOROPLASTIC"/>
    <property type="match status" value="1"/>
</dbReference>
<keyword evidence="2 10" id="KW-0813">Transport</keyword>
<dbReference type="GO" id="GO:0008320">
    <property type="term" value="F:protein transmembrane transporter activity"/>
    <property type="evidence" value="ECO:0007669"/>
    <property type="project" value="UniProtKB-UniRule"/>
</dbReference>
<dbReference type="InterPro" id="IPR003369">
    <property type="entry name" value="TatA/B/E"/>
</dbReference>
<evidence type="ECO:0000256" key="2">
    <source>
        <dbReference type="ARBA" id="ARBA00022448"/>
    </source>
</evidence>
<dbReference type="GO" id="GO:0033281">
    <property type="term" value="C:TAT protein transport complex"/>
    <property type="evidence" value="ECO:0007669"/>
    <property type="project" value="UniProtKB-UniRule"/>
</dbReference>
<evidence type="ECO:0000313" key="12">
    <source>
        <dbReference type="Proteomes" id="UP000463939"/>
    </source>
</evidence>
<name>A0A809SCW5_9PROT</name>
<dbReference type="HAMAP" id="MF_00237">
    <property type="entry name" value="TatB"/>
    <property type="match status" value="1"/>
</dbReference>
<gene>
    <name evidence="10" type="primary">tatB</name>
    <name evidence="11" type="ORF">SFSGTM_08650</name>
</gene>
<keyword evidence="5 10" id="KW-0812">Transmembrane</keyword>
<evidence type="ECO:0000256" key="9">
    <source>
        <dbReference type="ARBA" id="ARBA00023136"/>
    </source>
</evidence>
<dbReference type="Gene3D" id="1.20.5.3310">
    <property type="match status" value="1"/>
</dbReference>
<dbReference type="EMBL" id="AP021881">
    <property type="protein sequence ID" value="BBP00157.1"/>
    <property type="molecule type" value="Genomic_DNA"/>
</dbReference>
<keyword evidence="12" id="KW-1185">Reference proteome</keyword>
<dbReference type="PRINTS" id="PR01506">
    <property type="entry name" value="TATBPROTEIN"/>
</dbReference>
<evidence type="ECO:0000313" key="11">
    <source>
        <dbReference type="EMBL" id="BBP00157.1"/>
    </source>
</evidence>
<comment type="similarity">
    <text evidence="10">Belongs to the TatB family.</text>
</comment>
<dbReference type="GO" id="GO:0043953">
    <property type="term" value="P:protein transport by the Tat complex"/>
    <property type="evidence" value="ECO:0007669"/>
    <property type="project" value="UniProtKB-UniRule"/>
</dbReference>
<evidence type="ECO:0000256" key="10">
    <source>
        <dbReference type="HAMAP-Rule" id="MF_00237"/>
    </source>
</evidence>